<accession>A0A9P8GCR2</accession>
<gene>
    <name evidence="6" type="ORF">KCV03_g7070</name>
</gene>
<dbReference type="InterPro" id="IPR048281">
    <property type="entry name" value="COA6_fun"/>
</dbReference>
<dbReference type="SUPFAM" id="SSF47694">
    <property type="entry name" value="Cytochrome c oxidase subunit h"/>
    <property type="match status" value="1"/>
</dbReference>
<dbReference type="Proteomes" id="UP000767238">
    <property type="component" value="Unassembled WGS sequence"/>
</dbReference>
<dbReference type="InterPro" id="IPR048280">
    <property type="entry name" value="COX6B-like"/>
</dbReference>
<dbReference type="GO" id="GO:0005758">
    <property type="term" value="C:mitochondrial intermembrane space"/>
    <property type="evidence" value="ECO:0007669"/>
    <property type="project" value="TreeGrafter"/>
</dbReference>
<dbReference type="PANTHER" id="PTHR47677:SF1">
    <property type="entry name" value="CYTOCHROME C OXIDASE ASSEMBLY FACTOR 6"/>
    <property type="match status" value="1"/>
</dbReference>
<comment type="similarity">
    <text evidence="2">Belongs to the cytochrome c oxidase subunit 6B family.</text>
</comment>
<dbReference type="PROSITE" id="PS51808">
    <property type="entry name" value="CHCH"/>
    <property type="match status" value="1"/>
</dbReference>
<evidence type="ECO:0000256" key="2">
    <source>
        <dbReference type="ARBA" id="ARBA00006425"/>
    </source>
</evidence>
<feature type="region of interest" description="Disordered" evidence="5">
    <location>
        <begin position="1"/>
        <end position="24"/>
    </location>
</feature>
<reference evidence="6" key="2">
    <citation type="submission" date="2021-08" db="EMBL/GenBank/DDBJ databases">
        <authorList>
            <person name="Gostincar C."/>
            <person name="Sun X."/>
            <person name="Song Z."/>
            <person name="Gunde-Cimerman N."/>
        </authorList>
    </citation>
    <scope>NUCLEOTIDE SEQUENCE</scope>
    <source>
        <strain evidence="6">EXF-8016</strain>
    </source>
</reference>
<feature type="non-terminal residue" evidence="6">
    <location>
        <position position="131"/>
    </location>
</feature>
<reference evidence="6" key="1">
    <citation type="journal article" date="2021" name="J Fungi (Basel)">
        <title>Virulence traits and population genomics of the black yeast Aureobasidium melanogenum.</title>
        <authorList>
            <person name="Cernosa A."/>
            <person name="Sun X."/>
            <person name="Gostincar C."/>
            <person name="Fang C."/>
            <person name="Gunde-Cimerman N."/>
            <person name="Song Z."/>
        </authorList>
    </citation>
    <scope>NUCLEOTIDE SEQUENCE</scope>
    <source>
        <strain evidence="6">EXF-8016</strain>
    </source>
</reference>
<sequence length="131" mass="14766">MGWFGSDKPNAPEAPKASGDGGFIAPDRTKRAHCWEARDAYFACLDKNNIIDSVKQSEKADSLCAPESTKFDQNCASSWVRLYSFHTICGAPLTLRQVQYFKKRRVMEYQRDQTLKRLQGEGASDIAVQQN</sequence>
<evidence type="ECO:0000256" key="3">
    <source>
        <dbReference type="ARBA" id="ARBA00023128"/>
    </source>
</evidence>
<evidence type="ECO:0000313" key="7">
    <source>
        <dbReference type="Proteomes" id="UP000767238"/>
    </source>
</evidence>
<proteinExistence type="inferred from homology"/>
<dbReference type="Gene3D" id="1.10.10.140">
    <property type="entry name" value="Cytochrome c oxidase, subunit VIb"/>
    <property type="match status" value="1"/>
</dbReference>
<evidence type="ECO:0000256" key="1">
    <source>
        <dbReference type="ARBA" id="ARBA00004173"/>
    </source>
</evidence>
<evidence type="ECO:0000256" key="5">
    <source>
        <dbReference type="SAM" id="MobiDB-lite"/>
    </source>
</evidence>
<comment type="caution">
    <text evidence="6">The sequence shown here is derived from an EMBL/GenBank/DDBJ whole genome shotgun (WGS) entry which is preliminary data.</text>
</comment>
<name>A0A9P8GCR2_AURME</name>
<keyword evidence="3" id="KW-0496">Mitochondrion</keyword>
<evidence type="ECO:0000256" key="4">
    <source>
        <dbReference type="ARBA" id="ARBA00023157"/>
    </source>
</evidence>
<dbReference type="InterPro" id="IPR036549">
    <property type="entry name" value="CX6/COA6-like_sf"/>
</dbReference>
<organism evidence="6 7">
    <name type="scientific">Aureobasidium melanogenum</name>
    <name type="common">Aureobasidium pullulans var. melanogenum</name>
    <dbReference type="NCBI Taxonomy" id="46634"/>
    <lineage>
        <taxon>Eukaryota</taxon>
        <taxon>Fungi</taxon>
        <taxon>Dikarya</taxon>
        <taxon>Ascomycota</taxon>
        <taxon>Pezizomycotina</taxon>
        <taxon>Dothideomycetes</taxon>
        <taxon>Dothideomycetidae</taxon>
        <taxon>Dothideales</taxon>
        <taxon>Saccotheciaceae</taxon>
        <taxon>Aureobasidium</taxon>
    </lineage>
</organism>
<dbReference type="OrthoDB" id="5545577at2759"/>
<dbReference type="GO" id="GO:0033617">
    <property type="term" value="P:mitochondrial respiratory chain complex IV assembly"/>
    <property type="evidence" value="ECO:0007669"/>
    <property type="project" value="TreeGrafter"/>
</dbReference>
<dbReference type="AlphaFoldDB" id="A0A9P8GCR2"/>
<keyword evidence="4" id="KW-1015">Disulfide bond</keyword>
<protein>
    <submittedName>
        <fullName evidence="6">Uncharacterized protein</fullName>
    </submittedName>
</protein>
<dbReference type="Pfam" id="PF02297">
    <property type="entry name" value="COX6B"/>
    <property type="match status" value="1"/>
</dbReference>
<comment type="subcellular location">
    <subcellularLocation>
        <location evidence="1">Mitochondrion</location>
    </subcellularLocation>
</comment>
<dbReference type="EMBL" id="JAHFYH010000056">
    <property type="protein sequence ID" value="KAH0217485.1"/>
    <property type="molecule type" value="Genomic_DNA"/>
</dbReference>
<dbReference type="PANTHER" id="PTHR47677">
    <property type="entry name" value="CYTOCHROME C OXIDASE ASSEMBLY FACTOR 6"/>
    <property type="match status" value="1"/>
</dbReference>
<evidence type="ECO:0000313" key="6">
    <source>
        <dbReference type="EMBL" id="KAH0217485.1"/>
    </source>
</evidence>